<sequence length="494" mass="58292">MSEKLLFRRQFVITNRHNKLKSWKETNLFDDYKLYTHPDLNIVDISLDAGEKRAVLLGFLIDPNHISYTDYDILKDMLEKSNSFEDFQKNSLSLSGRWILIFLTDDEKKIFSDPATSRHIYYSTGDELMLASNSNTINYYINHPKNSDPEYQEYISSKFYNINEGEWYSDVTGYENIYKLLPNHYYDLENKKSQKFWIDIDYINYNQAIDRSIEILVNSFKAVDKRDYYKILALTSGFDSRVIYAASSYADIDCKYFLSTMNILKSEHPDLVIAEKILNDDNKELIILDDLEELTDDFLYYYKENIEKTQILPKSLTAQHLLLSPNIPNNTLYITGNNSAVFKDYYRKKEASSGKEISKLSGIPKKYTIFDNSFDKWIRENKYLIKKSQINMMDLFYWEHRLANFGVKYVANQDIAVDEFAAFNNRELFLLLMKAKYENKIDHNEIFKDIINQLDPKLMNYPINPSTGKNKIANFVKKNVSKRTWENIKLVLKK</sequence>
<comment type="caution">
    <text evidence="1">The sequence shown here is derived from an EMBL/GenBank/DDBJ whole genome shotgun (WGS) entry which is preliminary data.</text>
</comment>
<evidence type="ECO:0000313" key="2">
    <source>
        <dbReference type="Proteomes" id="UP000234335"/>
    </source>
</evidence>
<protein>
    <recommendedName>
        <fullName evidence="3">Asparagine synthetase domain-containing protein</fullName>
    </recommendedName>
</protein>
<name>A0A2I1M951_9FIRM</name>
<organism evidence="1 2">
    <name type="scientific">Anaerococcus octavius</name>
    <dbReference type="NCBI Taxonomy" id="54007"/>
    <lineage>
        <taxon>Bacteria</taxon>
        <taxon>Bacillati</taxon>
        <taxon>Bacillota</taxon>
        <taxon>Tissierellia</taxon>
        <taxon>Tissierellales</taxon>
        <taxon>Peptoniphilaceae</taxon>
        <taxon>Anaerococcus</taxon>
    </lineage>
</organism>
<evidence type="ECO:0000313" key="1">
    <source>
        <dbReference type="EMBL" id="PKZ16672.1"/>
    </source>
</evidence>
<dbReference type="AlphaFoldDB" id="A0A2I1M951"/>
<dbReference type="Proteomes" id="UP000234335">
    <property type="component" value="Unassembled WGS sequence"/>
</dbReference>
<proteinExistence type="predicted"/>
<reference evidence="1 2" key="1">
    <citation type="submission" date="2017-12" db="EMBL/GenBank/DDBJ databases">
        <title>Phylogenetic diversity of female urinary microbiome.</title>
        <authorList>
            <person name="Thomas-White K."/>
            <person name="Wolfe A.J."/>
        </authorList>
    </citation>
    <scope>NUCLEOTIDE SEQUENCE [LARGE SCALE GENOMIC DNA]</scope>
    <source>
        <strain evidence="1 2">UMB0119</strain>
    </source>
</reference>
<dbReference type="EMBL" id="PKGS01000003">
    <property type="protein sequence ID" value="PKZ16672.1"/>
    <property type="molecule type" value="Genomic_DNA"/>
</dbReference>
<gene>
    <name evidence="1" type="ORF">CYJ34_05605</name>
</gene>
<dbReference type="RefSeq" id="WP_101540333.1">
    <property type="nucleotide sequence ID" value="NZ_PKGS01000003.1"/>
</dbReference>
<accession>A0A2I1M951</accession>
<evidence type="ECO:0008006" key="3">
    <source>
        <dbReference type="Google" id="ProtNLM"/>
    </source>
</evidence>
<keyword evidence="2" id="KW-1185">Reference proteome</keyword>